<keyword evidence="1" id="KW-0805">Transcription regulation</keyword>
<comment type="caution">
    <text evidence="6">The sequence shown here is derived from an EMBL/GenBank/DDBJ whole genome shotgun (WGS) entry which is preliminary data.</text>
</comment>
<evidence type="ECO:0000313" key="6">
    <source>
        <dbReference type="EMBL" id="MBB6553412.1"/>
    </source>
</evidence>
<protein>
    <submittedName>
        <fullName evidence="6">AcrR family transcriptional regulator</fullName>
    </submittedName>
</protein>
<dbReference type="InterPro" id="IPR041479">
    <property type="entry name" value="TetR_CgmR_C"/>
</dbReference>
<dbReference type="GO" id="GO:0000976">
    <property type="term" value="F:transcription cis-regulatory region binding"/>
    <property type="evidence" value="ECO:0007669"/>
    <property type="project" value="TreeGrafter"/>
</dbReference>
<organism evidence="6 7">
    <name type="scientific">Nonomuraea rubra</name>
    <dbReference type="NCBI Taxonomy" id="46180"/>
    <lineage>
        <taxon>Bacteria</taxon>
        <taxon>Bacillati</taxon>
        <taxon>Actinomycetota</taxon>
        <taxon>Actinomycetes</taxon>
        <taxon>Streptosporangiales</taxon>
        <taxon>Streptosporangiaceae</taxon>
        <taxon>Nonomuraea</taxon>
    </lineage>
</organism>
<evidence type="ECO:0000256" key="3">
    <source>
        <dbReference type="ARBA" id="ARBA00023163"/>
    </source>
</evidence>
<dbReference type="InterPro" id="IPR009057">
    <property type="entry name" value="Homeodomain-like_sf"/>
</dbReference>
<dbReference type="InterPro" id="IPR001647">
    <property type="entry name" value="HTH_TetR"/>
</dbReference>
<dbReference type="AlphaFoldDB" id="A0A7X0U311"/>
<reference evidence="6 7" key="1">
    <citation type="submission" date="2020-08" db="EMBL/GenBank/DDBJ databases">
        <title>Sequencing the genomes of 1000 actinobacteria strains.</title>
        <authorList>
            <person name="Klenk H.-P."/>
        </authorList>
    </citation>
    <scope>NUCLEOTIDE SEQUENCE [LARGE SCALE GENOMIC DNA]</scope>
    <source>
        <strain evidence="6 7">DSM 43768</strain>
    </source>
</reference>
<dbReference type="GO" id="GO:0003700">
    <property type="term" value="F:DNA-binding transcription factor activity"/>
    <property type="evidence" value="ECO:0007669"/>
    <property type="project" value="TreeGrafter"/>
</dbReference>
<dbReference type="Proteomes" id="UP000565579">
    <property type="component" value="Unassembled WGS sequence"/>
</dbReference>
<feature type="domain" description="HTH tetR-type" evidence="5">
    <location>
        <begin position="14"/>
        <end position="73"/>
    </location>
</feature>
<dbReference type="Pfam" id="PF00440">
    <property type="entry name" value="TetR_N"/>
    <property type="match status" value="1"/>
</dbReference>
<keyword evidence="3" id="KW-0804">Transcription</keyword>
<evidence type="ECO:0000256" key="4">
    <source>
        <dbReference type="PROSITE-ProRule" id="PRU00335"/>
    </source>
</evidence>
<gene>
    <name evidence="6" type="ORF">HD593_008207</name>
</gene>
<keyword evidence="7" id="KW-1185">Reference proteome</keyword>
<dbReference type="Gene3D" id="1.10.357.10">
    <property type="entry name" value="Tetracycline Repressor, domain 2"/>
    <property type="match status" value="1"/>
</dbReference>
<keyword evidence="2 4" id="KW-0238">DNA-binding</keyword>
<dbReference type="PANTHER" id="PTHR30055">
    <property type="entry name" value="HTH-TYPE TRANSCRIPTIONAL REGULATOR RUTR"/>
    <property type="match status" value="1"/>
</dbReference>
<evidence type="ECO:0000313" key="7">
    <source>
        <dbReference type="Proteomes" id="UP000565579"/>
    </source>
</evidence>
<name>A0A7X0U311_9ACTN</name>
<dbReference type="EMBL" id="JACHMI010000001">
    <property type="protein sequence ID" value="MBB6553412.1"/>
    <property type="molecule type" value="Genomic_DNA"/>
</dbReference>
<dbReference type="Pfam" id="PF17937">
    <property type="entry name" value="TetR_C_28"/>
    <property type="match status" value="1"/>
</dbReference>
<dbReference type="RefSeq" id="WP_185107600.1">
    <property type="nucleotide sequence ID" value="NZ_BAAAXY010000226.1"/>
</dbReference>
<accession>A0A7X0U311</accession>
<dbReference type="PRINTS" id="PR00455">
    <property type="entry name" value="HTHTETR"/>
</dbReference>
<dbReference type="PANTHER" id="PTHR30055:SF234">
    <property type="entry name" value="HTH-TYPE TRANSCRIPTIONAL REGULATOR BETI"/>
    <property type="match status" value="1"/>
</dbReference>
<evidence type="ECO:0000256" key="2">
    <source>
        <dbReference type="ARBA" id="ARBA00023125"/>
    </source>
</evidence>
<proteinExistence type="predicted"/>
<feature type="DNA-binding region" description="H-T-H motif" evidence="4">
    <location>
        <begin position="36"/>
        <end position="55"/>
    </location>
</feature>
<sequence>MTATTKRPTSRDRERTRQAIIAATGQLLQERGMRFSLADVATVAEVSKSGLLYHFSNREALLVAVVDHAIARFRDEVMEHTDISENRAGKLLRGYVRALCGGSEDAIRTFAPSTHWAGIEEVPEVAELLRADAEWWRAAFLKDGLPAARTHAVRFAAEGLAAALAFDVAYVTQEELVMTRAALLELAEP</sequence>
<evidence type="ECO:0000256" key="1">
    <source>
        <dbReference type="ARBA" id="ARBA00023015"/>
    </source>
</evidence>
<dbReference type="PROSITE" id="PS50977">
    <property type="entry name" value="HTH_TETR_2"/>
    <property type="match status" value="1"/>
</dbReference>
<dbReference type="InterPro" id="IPR050109">
    <property type="entry name" value="HTH-type_TetR-like_transc_reg"/>
</dbReference>
<evidence type="ECO:0000259" key="5">
    <source>
        <dbReference type="PROSITE" id="PS50977"/>
    </source>
</evidence>
<dbReference type="SUPFAM" id="SSF46689">
    <property type="entry name" value="Homeodomain-like"/>
    <property type="match status" value="1"/>
</dbReference>